<dbReference type="EMBL" id="UINC01008877">
    <property type="protein sequence ID" value="SVA39904.1"/>
    <property type="molecule type" value="Genomic_DNA"/>
</dbReference>
<evidence type="ECO:0000313" key="1">
    <source>
        <dbReference type="EMBL" id="SVA39904.1"/>
    </source>
</evidence>
<dbReference type="Pfam" id="PF04075">
    <property type="entry name" value="F420H2_quin_red"/>
    <property type="match status" value="1"/>
</dbReference>
<dbReference type="InterPro" id="IPR012349">
    <property type="entry name" value="Split_barrel_FMN-bd"/>
</dbReference>
<dbReference type="Gene3D" id="2.30.110.10">
    <property type="entry name" value="Electron Transport, Fmn-binding Protein, Chain A"/>
    <property type="match status" value="1"/>
</dbReference>
<accession>A0A381VI87</accession>
<reference evidence="1" key="1">
    <citation type="submission" date="2018-05" db="EMBL/GenBank/DDBJ databases">
        <authorList>
            <person name="Lanie J.A."/>
            <person name="Ng W.-L."/>
            <person name="Kazmierczak K.M."/>
            <person name="Andrzejewski T.M."/>
            <person name="Davidsen T.M."/>
            <person name="Wayne K.J."/>
            <person name="Tettelin H."/>
            <person name="Glass J.I."/>
            <person name="Rusch D."/>
            <person name="Podicherti R."/>
            <person name="Tsui H.-C.T."/>
            <person name="Winkler M.E."/>
        </authorList>
    </citation>
    <scope>NUCLEOTIDE SEQUENCE</scope>
</reference>
<organism evidence="1">
    <name type="scientific">marine metagenome</name>
    <dbReference type="NCBI Taxonomy" id="408172"/>
    <lineage>
        <taxon>unclassified sequences</taxon>
        <taxon>metagenomes</taxon>
        <taxon>ecological metagenomes</taxon>
    </lineage>
</organism>
<evidence type="ECO:0008006" key="2">
    <source>
        <dbReference type="Google" id="ProtNLM"/>
    </source>
</evidence>
<name>A0A381VI87_9ZZZZ</name>
<gene>
    <name evidence="1" type="ORF">METZ01_LOCUS92758</name>
</gene>
<proteinExistence type="predicted"/>
<sequence>MSRIPESIELHLKTDMVIDITTTGRRTGLPRRIEIWAHYMRGKMFIASRPGKRSWHSNMIANNNFMVHFKGALPTDLPAIARPVFDKSEKTEIFELIRQETSYAERKTMVLTEWVEMGCLVEVTLGQK</sequence>
<dbReference type="AlphaFoldDB" id="A0A381VI87"/>
<protein>
    <recommendedName>
        <fullName evidence="2">DUF385 domain-containing protein</fullName>
    </recommendedName>
</protein>
<dbReference type="InterPro" id="IPR004378">
    <property type="entry name" value="F420H2_quin_Rdtase"/>
</dbReference>
<dbReference type="GO" id="GO:0016491">
    <property type="term" value="F:oxidoreductase activity"/>
    <property type="evidence" value="ECO:0007669"/>
    <property type="project" value="InterPro"/>
</dbReference>